<evidence type="ECO:0000313" key="2">
    <source>
        <dbReference type="Proteomes" id="UP000473905"/>
    </source>
</evidence>
<gene>
    <name evidence="1" type="ORF">F3D66_02235</name>
</gene>
<dbReference type="Proteomes" id="UP000473905">
    <property type="component" value="Unassembled WGS sequence"/>
</dbReference>
<comment type="caution">
    <text evidence="1">The sequence shown here is derived from an EMBL/GenBank/DDBJ whole genome shotgun (WGS) entry which is preliminary data.</text>
</comment>
<reference evidence="1 2" key="1">
    <citation type="journal article" date="2019" name="Nat. Med.">
        <title>A library of human gut bacterial isolates paired with longitudinal multiomics data enables mechanistic microbiome research.</title>
        <authorList>
            <person name="Poyet M."/>
            <person name="Groussin M."/>
            <person name="Gibbons S.M."/>
            <person name="Avila-Pacheco J."/>
            <person name="Jiang X."/>
            <person name="Kearney S.M."/>
            <person name="Perrotta A.R."/>
            <person name="Berdy B."/>
            <person name="Zhao S."/>
            <person name="Lieberman T.D."/>
            <person name="Swanson P.K."/>
            <person name="Smith M."/>
            <person name="Roesemann S."/>
            <person name="Alexander J.E."/>
            <person name="Rich S.A."/>
            <person name="Livny J."/>
            <person name="Vlamakis H."/>
            <person name="Clish C."/>
            <person name="Bullock K."/>
            <person name="Deik A."/>
            <person name="Scott J."/>
            <person name="Pierce K.A."/>
            <person name="Xavier R.J."/>
            <person name="Alm E.J."/>
        </authorList>
    </citation>
    <scope>NUCLEOTIDE SEQUENCE [LARGE SCALE GENOMIC DNA]</scope>
    <source>
        <strain evidence="1 2">BIOML-A134</strain>
    </source>
</reference>
<organism evidence="1 2">
    <name type="scientific">Bacteroides ovatus</name>
    <dbReference type="NCBI Taxonomy" id="28116"/>
    <lineage>
        <taxon>Bacteria</taxon>
        <taxon>Pseudomonadati</taxon>
        <taxon>Bacteroidota</taxon>
        <taxon>Bacteroidia</taxon>
        <taxon>Bacteroidales</taxon>
        <taxon>Bacteroidaceae</taxon>
        <taxon>Bacteroides</taxon>
    </lineage>
</organism>
<accession>A0A5M5DDD7</accession>
<protein>
    <submittedName>
        <fullName evidence="1">Uncharacterized protein</fullName>
    </submittedName>
</protein>
<sequence>MKNFIFFFAIVAIFFMYSCANSEIDRLESESVEEVQMKELIQYVRDIKPDISIPLNPQTRGFWATLGGWFKRIGSADGGGYRWGRDNGLSFSQSLLVSVSASLVTGISGGDGRIQWKINGEWQVYSSSIRDYQELGNAHNKAIYELCRDNPTLKSGSSISNTSLLSLVEAKTKAMGYKDNLSLLQRAEIMQMLNSLSSTSTMSDVTTIFMNRFSNSRLDYQFLEEYMDAVVLLEDKDSAISFTEQIIVKIDSMSDVQKSTLKCMVSTALCSINLWQPKI</sequence>
<dbReference type="EMBL" id="VWKB01000002">
    <property type="protein sequence ID" value="KAA4104164.1"/>
    <property type="molecule type" value="Genomic_DNA"/>
</dbReference>
<name>A0A5M5DDD7_BACOV</name>
<keyword evidence="2" id="KW-1185">Reference proteome</keyword>
<proteinExistence type="predicted"/>
<evidence type="ECO:0000313" key="1">
    <source>
        <dbReference type="EMBL" id="KAA4104164.1"/>
    </source>
</evidence>
<dbReference type="PROSITE" id="PS51257">
    <property type="entry name" value="PROKAR_LIPOPROTEIN"/>
    <property type="match status" value="1"/>
</dbReference>
<dbReference type="AlphaFoldDB" id="A0A5M5DDD7"/>